<dbReference type="EMBL" id="JAHBAY010000008">
    <property type="protein sequence ID" value="MBT0771256.1"/>
    <property type="molecule type" value="Genomic_DNA"/>
</dbReference>
<feature type="region of interest" description="Disordered" evidence="1">
    <location>
        <begin position="59"/>
        <end position="97"/>
    </location>
</feature>
<dbReference type="InterPro" id="IPR041657">
    <property type="entry name" value="HTH_17"/>
</dbReference>
<sequence length="97" mass="11086">MAGELLNPDGDRLLTLTELCAWLNITERHARKLVERDAIPYRKIGHLLRFSAREVDAWSRPDRRPATEPQIVIETPVKRPPRPSSSAPLRLPKSLLD</sequence>
<evidence type="ECO:0000313" key="3">
    <source>
        <dbReference type="EMBL" id="MBT0771256.1"/>
    </source>
</evidence>
<evidence type="ECO:0000259" key="2">
    <source>
        <dbReference type="Pfam" id="PF12728"/>
    </source>
</evidence>
<feature type="domain" description="Helix-turn-helix" evidence="2">
    <location>
        <begin position="13"/>
        <end position="58"/>
    </location>
</feature>
<accession>A0ABS5TJI3</accession>
<evidence type="ECO:0000313" key="4">
    <source>
        <dbReference type="Proteomes" id="UP001197247"/>
    </source>
</evidence>
<dbReference type="InterPro" id="IPR010093">
    <property type="entry name" value="SinI_DNA-bd"/>
</dbReference>
<organism evidence="3 4">
    <name type="scientific">Kineosporia corallincola</name>
    <dbReference type="NCBI Taxonomy" id="2835133"/>
    <lineage>
        <taxon>Bacteria</taxon>
        <taxon>Bacillati</taxon>
        <taxon>Actinomycetota</taxon>
        <taxon>Actinomycetes</taxon>
        <taxon>Kineosporiales</taxon>
        <taxon>Kineosporiaceae</taxon>
        <taxon>Kineosporia</taxon>
    </lineage>
</organism>
<proteinExistence type="predicted"/>
<reference evidence="3 4" key="1">
    <citation type="submission" date="2021-05" db="EMBL/GenBank/DDBJ databases">
        <title>Kineosporia and Streptomyces sp. nov. two new marine actinobacteria isolated from Coral.</title>
        <authorList>
            <person name="Buangrab K."/>
            <person name="Sutthacheep M."/>
            <person name="Yeemin T."/>
            <person name="Harunari E."/>
            <person name="Igarashi Y."/>
            <person name="Kanchanasin P."/>
            <person name="Tanasupawat S."/>
            <person name="Phongsopitanun W."/>
        </authorList>
    </citation>
    <scope>NUCLEOTIDE SEQUENCE [LARGE SCALE GENOMIC DNA]</scope>
    <source>
        <strain evidence="3 4">J2-2</strain>
    </source>
</reference>
<protein>
    <submittedName>
        <fullName evidence="3">Helix-turn-helix domain-containing protein</fullName>
    </submittedName>
</protein>
<dbReference type="RefSeq" id="WP_214157552.1">
    <property type="nucleotide sequence ID" value="NZ_JAHBAY010000008.1"/>
</dbReference>
<comment type="caution">
    <text evidence="3">The sequence shown here is derived from an EMBL/GenBank/DDBJ whole genome shotgun (WGS) entry which is preliminary data.</text>
</comment>
<dbReference type="Proteomes" id="UP001197247">
    <property type="component" value="Unassembled WGS sequence"/>
</dbReference>
<keyword evidence="4" id="KW-1185">Reference proteome</keyword>
<name>A0ABS5TJI3_9ACTN</name>
<feature type="compositionally biased region" description="Low complexity" evidence="1">
    <location>
        <begin position="84"/>
        <end position="97"/>
    </location>
</feature>
<dbReference type="Pfam" id="PF12728">
    <property type="entry name" value="HTH_17"/>
    <property type="match status" value="1"/>
</dbReference>
<evidence type="ECO:0000256" key="1">
    <source>
        <dbReference type="SAM" id="MobiDB-lite"/>
    </source>
</evidence>
<dbReference type="NCBIfam" id="TIGR01764">
    <property type="entry name" value="excise"/>
    <property type="match status" value="1"/>
</dbReference>
<gene>
    <name evidence="3" type="ORF">KIH74_20115</name>
</gene>